<evidence type="ECO:0000259" key="1">
    <source>
        <dbReference type="Pfam" id="PF00149"/>
    </source>
</evidence>
<dbReference type="PANTHER" id="PTHR43143">
    <property type="entry name" value="METALLOPHOSPHOESTERASE, CALCINEURIN SUPERFAMILY"/>
    <property type="match status" value="1"/>
</dbReference>
<sequence>MKPWTFVHVADLQPGSPKSYRYNPSWIKNWEMAKQQILKIMPDLLLVGGDITRDGSIHKYELEEMKANLDSLPFPYYVIPGNMDTGNKHVRHSGHYRGENQCSDIELNVTSTQLQQFSNIFGELWWSIEHKGVRFSGCPDVLINSGLPEENLFWTWAEEQIRQTLTEHHVWITHYPLFIESLNEGNWDISTPKQYHDWYFSIDNPGRMRLMELFKATATDIVVSGHVHCHKVSYAEKIRFEIAPATSFGQWGDRWHDGNAELGFLRYDVIGKEIKSTFIPLEKTYALEGYGPGGHPAPHVRDYSIAWEKS</sequence>
<dbReference type="PANTHER" id="PTHR43143:SF1">
    <property type="entry name" value="SERINE_THREONINE-PROTEIN PHOSPHATASE CPPED1"/>
    <property type="match status" value="1"/>
</dbReference>
<reference evidence="2 3" key="1">
    <citation type="journal article" date="2015" name="Nature">
        <title>rRNA introns, odd ribosomes, and small enigmatic genomes across a large radiation of phyla.</title>
        <authorList>
            <person name="Brown C.T."/>
            <person name="Hug L.A."/>
            <person name="Thomas B.C."/>
            <person name="Sharon I."/>
            <person name="Castelle C.J."/>
            <person name="Singh A."/>
            <person name="Wilkins M.J."/>
            <person name="Williams K.H."/>
            <person name="Banfield J.F."/>
        </authorList>
    </citation>
    <scope>NUCLEOTIDE SEQUENCE [LARGE SCALE GENOMIC DNA]</scope>
</reference>
<accession>A0A0G0QPR4</accession>
<name>A0A0G0QPR4_9BACT</name>
<proteinExistence type="predicted"/>
<dbReference type="EMBL" id="LBWG01000024">
    <property type="protein sequence ID" value="KKR03617.1"/>
    <property type="molecule type" value="Genomic_DNA"/>
</dbReference>
<dbReference type="AlphaFoldDB" id="A0A0G0QPR4"/>
<dbReference type="GO" id="GO:0016787">
    <property type="term" value="F:hydrolase activity"/>
    <property type="evidence" value="ECO:0007669"/>
    <property type="project" value="InterPro"/>
</dbReference>
<comment type="caution">
    <text evidence="2">The sequence shown here is derived from an EMBL/GenBank/DDBJ whole genome shotgun (WGS) entry which is preliminary data.</text>
</comment>
<dbReference type="InterPro" id="IPR051918">
    <property type="entry name" value="STPP_CPPED1"/>
</dbReference>
<dbReference type="InterPro" id="IPR029052">
    <property type="entry name" value="Metallo-depent_PP-like"/>
</dbReference>
<gene>
    <name evidence="2" type="ORF">UT30_C0024G0012</name>
</gene>
<dbReference type="Proteomes" id="UP000033935">
    <property type="component" value="Unassembled WGS sequence"/>
</dbReference>
<dbReference type="InterPro" id="IPR004843">
    <property type="entry name" value="Calcineurin-like_PHP"/>
</dbReference>
<dbReference type="Gene3D" id="3.60.21.10">
    <property type="match status" value="1"/>
</dbReference>
<protein>
    <recommendedName>
        <fullName evidence="1">Calcineurin-like phosphoesterase domain-containing protein</fullName>
    </recommendedName>
</protein>
<dbReference type="SUPFAM" id="SSF56300">
    <property type="entry name" value="Metallo-dependent phosphatases"/>
    <property type="match status" value="1"/>
</dbReference>
<evidence type="ECO:0000313" key="3">
    <source>
        <dbReference type="Proteomes" id="UP000033935"/>
    </source>
</evidence>
<feature type="domain" description="Calcineurin-like phosphoesterase" evidence="1">
    <location>
        <begin position="6"/>
        <end position="229"/>
    </location>
</feature>
<organism evidence="2 3">
    <name type="scientific">Candidatus Uhrbacteria bacterium GW2011_GWF2_39_13</name>
    <dbReference type="NCBI Taxonomy" id="1618995"/>
    <lineage>
        <taxon>Bacteria</taxon>
        <taxon>Candidatus Uhriibacteriota</taxon>
    </lineage>
</organism>
<dbReference type="Pfam" id="PF00149">
    <property type="entry name" value="Metallophos"/>
    <property type="match status" value="1"/>
</dbReference>
<evidence type="ECO:0000313" key="2">
    <source>
        <dbReference type="EMBL" id="KKR03617.1"/>
    </source>
</evidence>